<dbReference type="OrthoDB" id="162969at2759"/>
<dbReference type="PROSITE" id="PS51253">
    <property type="entry name" value="HTH_CENPB"/>
    <property type="match status" value="1"/>
</dbReference>
<evidence type="ECO:0000259" key="3">
    <source>
        <dbReference type="PROSITE" id="PS51253"/>
    </source>
</evidence>
<feature type="compositionally biased region" description="Basic and acidic residues" evidence="2">
    <location>
        <begin position="1"/>
        <end position="13"/>
    </location>
</feature>
<name>F8NJZ8_SERL9</name>
<dbReference type="PANTHER" id="PTHR19303:SF73">
    <property type="entry name" value="PROTEIN PDC2"/>
    <property type="match status" value="1"/>
</dbReference>
<dbReference type="InterPro" id="IPR050863">
    <property type="entry name" value="CenT-Element_Derived"/>
</dbReference>
<reference evidence="4" key="1">
    <citation type="submission" date="2011-04" db="EMBL/GenBank/DDBJ databases">
        <title>Evolution of plant cell wall degrading machinery underlies the functional diversity of forest fungi.</title>
        <authorList>
            <consortium name="US DOE Joint Genome Institute (JGI-PGF)"/>
            <person name="Eastwood D.C."/>
            <person name="Floudas D."/>
            <person name="Binder M."/>
            <person name="Majcherczyk A."/>
            <person name="Schneider P."/>
            <person name="Aerts A."/>
            <person name="Asiegbu F.O."/>
            <person name="Baker S.E."/>
            <person name="Barry K."/>
            <person name="Bendiksby M."/>
            <person name="Blumentritt M."/>
            <person name="Coutinho P.M."/>
            <person name="Cullen D."/>
            <person name="Cullen D."/>
            <person name="Gathman A."/>
            <person name="Goodell B."/>
            <person name="Henrissat B."/>
            <person name="Ihrmark K."/>
            <person name="Kauserud H."/>
            <person name="Kohler A."/>
            <person name="LaButti K."/>
            <person name="Lapidus A."/>
            <person name="Lavin J.L."/>
            <person name="Lee Y.-H."/>
            <person name="Lindquist E."/>
            <person name="Lilly W."/>
            <person name="Lucas S."/>
            <person name="Morin E."/>
            <person name="Murat C."/>
            <person name="Oguiza J.A."/>
            <person name="Park J."/>
            <person name="Pisabarro A.G."/>
            <person name="Riley R."/>
            <person name="Rosling A."/>
            <person name="Salamov A."/>
            <person name="Schmidt O."/>
            <person name="Schmutz J."/>
            <person name="Skrede I."/>
            <person name="Stenlid J."/>
            <person name="Wiebenga A."/>
            <person name="Xie X."/>
            <person name="Kues U."/>
            <person name="Hibbett D.S."/>
            <person name="Hoffmeister D."/>
            <person name="Hogberg N."/>
            <person name="Martin F."/>
            <person name="Grigoriev I.V."/>
            <person name="Watkinson S.C."/>
        </authorList>
    </citation>
    <scope>NUCLEOTIDE SEQUENCE</scope>
    <source>
        <strain evidence="4">S7.9</strain>
    </source>
</reference>
<organism>
    <name type="scientific">Serpula lacrymans var. lacrymans (strain S7.9)</name>
    <name type="common">Dry rot fungus</name>
    <dbReference type="NCBI Taxonomy" id="578457"/>
    <lineage>
        <taxon>Eukaryota</taxon>
        <taxon>Fungi</taxon>
        <taxon>Dikarya</taxon>
        <taxon>Basidiomycota</taxon>
        <taxon>Agaricomycotina</taxon>
        <taxon>Agaricomycetes</taxon>
        <taxon>Agaricomycetidae</taxon>
        <taxon>Boletales</taxon>
        <taxon>Coniophorineae</taxon>
        <taxon>Serpulaceae</taxon>
        <taxon>Serpula</taxon>
    </lineage>
</organism>
<dbReference type="AlphaFoldDB" id="F8NJZ8"/>
<dbReference type="HOGENOM" id="CLU_018294_0_1_1"/>
<feature type="domain" description="HTH CENPB-type" evidence="3">
    <location>
        <begin position="108"/>
        <end position="181"/>
    </location>
</feature>
<dbReference type="Pfam" id="PF03184">
    <property type="entry name" value="DDE_1"/>
    <property type="match status" value="1"/>
</dbReference>
<dbReference type="PANTHER" id="PTHR19303">
    <property type="entry name" value="TRANSPOSON"/>
    <property type="match status" value="1"/>
</dbReference>
<feature type="region of interest" description="Disordered" evidence="2">
    <location>
        <begin position="1"/>
        <end position="39"/>
    </location>
</feature>
<dbReference type="Proteomes" id="UP000008064">
    <property type="component" value="Unassembled WGS sequence"/>
</dbReference>
<proteinExistence type="predicted"/>
<sequence length="521" mass="59210">MPIAEKRKPRDKPCPYNHQPRAAKNKDAPATSAKPPVQRSRQNLTLADWLTVFTYIDTHPNTPQADIVAHFCTLKSGALIFTQSTLSRKLKDCIALEACINDNPSALSAKYPRIVTRPDVKKALVLWIQSMEARGMHFTGPMLKKKRKHFEDNFQVPIEEQLIGDGWVASFCRTYNIQEYGQHGEAGSVDLDSVSAERERCHKILLQYAPRDRWNFDETGLFPFAPPDRGLATKQMSGKKKEKFSVGLACNADGSEKFEPIYIGKSRRPCCFKKQSPEQLGIYYQNNKKAWMITALFEEWMKHFDLKMQNKNRQVCLFVDGFSAHKLSYQPTNVRMEVFKANMTLFVQPCDAGIHCFEAGYRKIYCAKALDLDEAGKRDIYSINLLEGILMAKAAWEAVTLTTIHHWWDHSQIQLDPSIPTTIPYNDVQAHLSNIEDQLENAIGELKSRNCIFGKPLTVDEFVDPAAERLIDEEFALDDKEIVAEVRELMASEEDMISVESDNEDGTPSQSWTGAEIMSLC</sequence>
<accession>F8NJZ8</accession>
<dbReference type="RefSeq" id="XP_007314509.1">
    <property type="nucleotide sequence ID" value="XM_007314447.1"/>
</dbReference>
<protein>
    <recommendedName>
        <fullName evidence="3">HTH CENPB-type domain-containing protein</fullName>
    </recommendedName>
</protein>
<dbReference type="EMBL" id="GL945430">
    <property type="protein sequence ID" value="EGO28310.1"/>
    <property type="molecule type" value="Genomic_DNA"/>
</dbReference>
<gene>
    <name evidence="4" type="ORF">SERLADRAFT_405900</name>
</gene>
<keyword evidence="1" id="KW-0238">DNA-binding</keyword>
<evidence type="ECO:0000256" key="1">
    <source>
        <dbReference type="ARBA" id="ARBA00023125"/>
    </source>
</evidence>
<dbReference type="GeneID" id="18812608"/>
<evidence type="ECO:0000256" key="2">
    <source>
        <dbReference type="SAM" id="MobiDB-lite"/>
    </source>
</evidence>
<dbReference type="GO" id="GO:0003677">
    <property type="term" value="F:DNA binding"/>
    <property type="evidence" value="ECO:0007669"/>
    <property type="project" value="UniProtKB-KW"/>
</dbReference>
<dbReference type="Gene3D" id="1.10.10.60">
    <property type="entry name" value="Homeodomain-like"/>
    <property type="match status" value="1"/>
</dbReference>
<dbReference type="KEGG" id="sla:SERLADRAFT_405900"/>
<dbReference type="InterPro" id="IPR006600">
    <property type="entry name" value="HTH_CenpB_DNA-bd_dom"/>
</dbReference>
<dbReference type="Pfam" id="PF03221">
    <property type="entry name" value="HTH_Tnp_Tc5"/>
    <property type="match status" value="1"/>
</dbReference>
<evidence type="ECO:0000313" key="4">
    <source>
        <dbReference type="EMBL" id="EGO28310.1"/>
    </source>
</evidence>
<dbReference type="InterPro" id="IPR004875">
    <property type="entry name" value="DDE_SF_endonuclease_dom"/>
</dbReference>
<dbReference type="GO" id="GO:0005634">
    <property type="term" value="C:nucleus"/>
    <property type="evidence" value="ECO:0007669"/>
    <property type="project" value="TreeGrafter"/>
</dbReference>